<dbReference type="GO" id="GO:0031647">
    <property type="term" value="P:regulation of protein stability"/>
    <property type="evidence" value="ECO:0007669"/>
    <property type="project" value="TreeGrafter"/>
</dbReference>
<keyword evidence="4" id="KW-0645">Protease</keyword>
<evidence type="ECO:0000256" key="4">
    <source>
        <dbReference type="ARBA" id="ARBA00022670"/>
    </source>
</evidence>
<dbReference type="InterPro" id="IPR018200">
    <property type="entry name" value="USP_CS"/>
</dbReference>
<dbReference type="EMBL" id="QKWP01001262">
    <property type="protein sequence ID" value="RIB10341.1"/>
    <property type="molecule type" value="Genomic_DNA"/>
</dbReference>
<dbReference type="Gene3D" id="3.10.20.90">
    <property type="entry name" value="Phosphatidylinositol 3-kinase Catalytic Subunit, Chain A, domain 1"/>
    <property type="match status" value="2"/>
</dbReference>
<dbReference type="GO" id="GO:0006508">
    <property type="term" value="P:proteolysis"/>
    <property type="evidence" value="ECO:0007669"/>
    <property type="project" value="UniProtKB-KW"/>
</dbReference>
<dbReference type="GO" id="GO:0004843">
    <property type="term" value="F:cysteine-type deubiquitinase activity"/>
    <property type="evidence" value="ECO:0007669"/>
    <property type="project" value="UniProtKB-EC"/>
</dbReference>
<dbReference type="SMART" id="SM00061">
    <property type="entry name" value="MATH"/>
    <property type="match status" value="1"/>
</dbReference>
<dbReference type="SUPFAM" id="SSF49599">
    <property type="entry name" value="TRAF domain-like"/>
    <property type="match status" value="1"/>
</dbReference>
<dbReference type="Pfam" id="PF12436">
    <property type="entry name" value="USP7_ICP0_bdg"/>
    <property type="match status" value="1"/>
</dbReference>
<dbReference type="InterPro" id="IPR008974">
    <property type="entry name" value="TRAF-like"/>
</dbReference>
<dbReference type="PANTHER" id="PTHR24006">
    <property type="entry name" value="UBIQUITIN CARBOXYL-TERMINAL HYDROLASE"/>
    <property type="match status" value="1"/>
</dbReference>
<proteinExistence type="inferred from homology"/>
<evidence type="ECO:0000256" key="5">
    <source>
        <dbReference type="ARBA" id="ARBA00022786"/>
    </source>
</evidence>
<dbReference type="InterPro" id="IPR038765">
    <property type="entry name" value="Papain-like_cys_pep_sf"/>
</dbReference>
<comment type="catalytic activity">
    <reaction evidence="1">
        <text>Thiol-dependent hydrolysis of ester, thioester, amide, peptide and isopeptide bonds formed by the C-terminal Gly of ubiquitin (a 76-residue protein attached to proteins as an intracellular targeting signal).</text>
        <dbReference type="EC" id="3.4.19.12"/>
    </reaction>
</comment>
<evidence type="ECO:0000313" key="10">
    <source>
        <dbReference type="EMBL" id="RIB10341.1"/>
    </source>
</evidence>
<dbReference type="PROSITE" id="PS50235">
    <property type="entry name" value="USP_3"/>
    <property type="match status" value="1"/>
</dbReference>
<dbReference type="Proteomes" id="UP000266673">
    <property type="component" value="Unassembled WGS sequence"/>
</dbReference>
<comment type="caution">
    <text evidence="10">The sequence shown here is derived from an EMBL/GenBank/DDBJ whole genome shotgun (WGS) entry which is preliminary data.</text>
</comment>
<dbReference type="FunFam" id="2.60.210.10:FF:000011">
    <property type="entry name" value="Ubiquitin carboxyl-terminal hydrolase 7"/>
    <property type="match status" value="1"/>
</dbReference>
<dbReference type="Pfam" id="PF22486">
    <property type="entry name" value="MATH_2"/>
    <property type="match status" value="1"/>
</dbReference>
<evidence type="ECO:0000256" key="3">
    <source>
        <dbReference type="ARBA" id="ARBA00012759"/>
    </source>
</evidence>
<dbReference type="InterPro" id="IPR002083">
    <property type="entry name" value="MATH/TRAF_dom"/>
</dbReference>
<dbReference type="PANTHER" id="PTHR24006:SF644">
    <property type="entry name" value="UBIQUITIN CARBOXYL-TERMINAL HYDROLASE 7"/>
    <property type="match status" value="1"/>
</dbReference>
<keyword evidence="7" id="KW-0788">Thiol protease</keyword>
<dbReference type="InterPro" id="IPR024729">
    <property type="entry name" value="USP7_ICP0-binding_dom"/>
</dbReference>
<evidence type="ECO:0000259" key="8">
    <source>
        <dbReference type="PROSITE" id="PS50144"/>
    </source>
</evidence>
<accession>A0A397ULI0</accession>
<dbReference type="GO" id="GO:0005634">
    <property type="term" value="C:nucleus"/>
    <property type="evidence" value="ECO:0007669"/>
    <property type="project" value="TreeGrafter"/>
</dbReference>
<dbReference type="AlphaFoldDB" id="A0A397ULI0"/>
<gene>
    <name evidence="10" type="ORF">C2G38_2135210</name>
</gene>
<dbReference type="InterPro" id="IPR001394">
    <property type="entry name" value="Peptidase_C19_UCH"/>
</dbReference>
<sequence length="889" mass="104102">MPDLGYEIEDFQHHTWHITNWRALEERVTGPEFEAGGWKWRVLLFPQGNNNTETVSIYLDFADLKGAPAGWHSCVQFGLVLWNPHEPTQYISHNAHHRFTAEESDWGFTRFYDLRKLFSHRTRPFIENDSCNITAFVRVLKDPTGVLWHNFINYDSKKETGYVGLKYKDAASYMNSLLQSLYCTTYFRKAVYQIPTEDDEPSKSISLALQRVFYALQTSNTPVGTTELTKSFGWDSSDSYLPHDVHEFSRVLQENLECEMKNTNADGAISRLFAGKMKSYVKCVNVDYESSRVEDYYDIQLNVKGCKNLDDSFKNYIKEETLEKENKYQTEGYGLQNAKKRVIFESFPPVLHLQLKRFEYNVQKDTMIKINDRYEFPIEIDLQRYLSPEADRSKPYKYLLHGVIVHSGDSNGGHYYALLKPEKDGKWLKFDDDRITPVTDKEILEGSYGCEDSDVRLSSAIRNHKRFTNAYMLVYIHECDIEDILSPVQPQDIPDHLRRRLNEERALYEQNKKEVNSYLLTKIVTPNIFACHQGFDLANFDDRQYPLSDVPLFKVLKSETYGDFKIMVAKHFGYRVEQIRFWIFVKRQNKTSRPDTLITDNFIDMTMKEIHKEMASKQNELRLFLEVAYRPINDKTWFPSIEEGNSHVIVFLKYFNSDKQSLVGLGYIYIQRFSYVRDIIPILCEKKEYPPHTPLKIYEEVKPGMIEELNLNLTFQQSEINHGDIICFQKVLTDEIIFYAPTTEVHIRDIPVFYESLYMRIVVQFRPKYKYREPKPEFELVLNKLYTYDDVARRVAAHLNTDPLKLRFATASPIGKYHAEIASPNGNYPAEIKKLANNQMLQDMLQIENYLPISSNILYYEILDISIAGLELRSSLKYSSLGITIKKEI</sequence>
<dbReference type="PROSITE" id="PS00973">
    <property type="entry name" value="USP_2"/>
    <property type="match status" value="1"/>
</dbReference>
<evidence type="ECO:0000256" key="6">
    <source>
        <dbReference type="ARBA" id="ARBA00022801"/>
    </source>
</evidence>
<dbReference type="Gene3D" id="2.60.210.10">
    <property type="entry name" value="Apoptosis, Tumor Necrosis Factor Receptor Associated Protein 2, Chain A"/>
    <property type="match status" value="1"/>
</dbReference>
<feature type="domain" description="MATH" evidence="8">
    <location>
        <begin position="11"/>
        <end position="137"/>
    </location>
</feature>
<dbReference type="Gene3D" id="3.90.70.10">
    <property type="entry name" value="Cysteine proteinases"/>
    <property type="match status" value="1"/>
</dbReference>
<comment type="similarity">
    <text evidence="2">Belongs to the peptidase C19 family.</text>
</comment>
<keyword evidence="5" id="KW-0833">Ubl conjugation pathway</keyword>
<evidence type="ECO:0000256" key="2">
    <source>
        <dbReference type="ARBA" id="ARBA00009085"/>
    </source>
</evidence>
<keyword evidence="6" id="KW-0378">Hydrolase</keyword>
<dbReference type="GO" id="GO:0005829">
    <property type="term" value="C:cytosol"/>
    <property type="evidence" value="ECO:0007669"/>
    <property type="project" value="TreeGrafter"/>
</dbReference>
<organism evidence="10 11">
    <name type="scientific">Gigaspora rosea</name>
    <dbReference type="NCBI Taxonomy" id="44941"/>
    <lineage>
        <taxon>Eukaryota</taxon>
        <taxon>Fungi</taxon>
        <taxon>Fungi incertae sedis</taxon>
        <taxon>Mucoromycota</taxon>
        <taxon>Glomeromycotina</taxon>
        <taxon>Glomeromycetes</taxon>
        <taxon>Diversisporales</taxon>
        <taxon>Gigasporaceae</taxon>
        <taxon>Gigaspora</taxon>
    </lineage>
</organism>
<dbReference type="GO" id="GO:0016579">
    <property type="term" value="P:protein deubiquitination"/>
    <property type="evidence" value="ECO:0007669"/>
    <property type="project" value="InterPro"/>
</dbReference>
<dbReference type="EC" id="3.4.19.12" evidence="3"/>
<dbReference type="InterPro" id="IPR050164">
    <property type="entry name" value="Peptidase_C19"/>
</dbReference>
<protein>
    <recommendedName>
        <fullName evidence="3">ubiquitinyl hydrolase 1</fullName>
        <ecNumber evidence="3">3.4.19.12</ecNumber>
    </recommendedName>
</protein>
<feature type="domain" description="USP" evidence="9">
    <location>
        <begin position="163"/>
        <end position="478"/>
    </location>
</feature>
<dbReference type="STRING" id="44941.A0A397ULI0"/>
<evidence type="ECO:0000313" key="11">
    <source>
        <dbReference type="Proteomes" id="UP000266673"/>
    </source>
</evidence>
<dbReference type="FunFam" id="3.90.70.10:FF:000044">
    <property type="entry name" value="Ubiquitin carboxyl-terminal hydrolase 13"/>
    <property type="match status" value="1"/>
</dbReference>
<evidence type="ECO:0000256" key="7">
    <source>
        <dbReference type="ARBA" id="ARBA00022807"/>
    </source>
</evidence>
<dbReference type="InterPro" id="IPR028889">
    <property type="entry name" value="USP"/>
</dbReference>
<evidence type="ECO:0000259" key="9">
    <source>
        <dbReference type="PROSITE" id="PS50235"/>
    </source>
</evidence>
<reference evidence="10 11" key="1">
    <citation type="submission" date="2018-06" db="EMBL/GenBank/DDBJ databases">
        <title>Comparative genomics reveals the genomic features of Rhizophagus irregularis, R. cerebriforme, R. diaphanum and Gigaspora rosea, and their symbiotic lifestyle signature.</title>
        <authorList>
            <person name="Morin E."/>
            <person name="San Clemente H."/>
            <person name="Chen E.C.H."/>
            <person name="De La Providencia I."/>
            <person name="Hainaut M."/>
            <person name="Kuo A."/>
            <person name="Kohler A."/>
            <person name="Murat C."/>
            <person name="Tang N."/>
            <person name="Roy S."/>
            <person name="Loubradou J."/>
            <person name="Henrissat B."/>
            <person name="Grigoriev I.V."/>
            <person name="Corradi N."/>
            <person name="Roux C."/>
            <person name="Martin F.M."/>
        </authorList>
    </citation>
    <scope>NUCLEOTIDE SEQUENCE [LARGE SCALE GENOMIC DNA]</scope>
    <source>
        <strain evidence="10 11">DAOM 194757</strain>
    </source>
</reference>
<dbReference type="CDD" id="cd02659">
    <property type="entry name" value="peptidase_C19C"/>
    <property type="match status" value="1"/>
</dbReference>
<name>A0A397ULI0_9GLOM</name>
<evidence type="ECO:0000256" key="1">
    <source>
        <dbReference type="ARBA" id="ARBA00000707"/>
    </source>
</evidence>
<dbReference type="OrthoDB" id="289038at2759"/>
<dbReference type="Pfam" id="PF00443">
    <property type="entry name" value="UCH"/>
    <property type="match status" value="1"/>
</dbReference>
<dbReference type="SUPFAM" id="SSF54001">
    <property type="entry name" value="Cysteine proteinases"/>
    <property type="match status" value="1"/>
</dbReference>
<dbReference type="PROSITE" id="PS50144">
    <property type="entry name" value="MATH"/>
    <property type="match status" value="1"/>
</dbReference>
<keyword evidence="11" id="KW-1185">Reference proteome</keyword>